<dbReference type="GO" id="GO:1990535">
    <property type="term" value="P:neuron projection maintenance"/>
    <property type="evidence" value="ECO:0007669"/>
    <property type="project" value="TreeGrafter"/>
</dbReference>
<evidence type="ECO:0000256" key="4">
    <source>
        <dbReference type="ARBA" id="ARBA00022490"/>
    </source>
</evidence>
<reference evidence="7" key="1">
    <citation type="submission" date="2014-03" db="EMBL/GenBank/DDBJ databases">
        <authorList>
            <person name="Aksoy S."/>
            <person name="Warren W."/>
            <person name="Wilson R.K."/>
        </authorList>
    </citation>
    <scope>NUCLEOTIDE SEQUENCE [LARGE SCALE GENOMIC DNA]</scope>
    <source>
        <strain evidence="7">IAEA</strain>
    </source>
</reference>
<dbReference type="EnsemblMetazoa" id="GBRI022876-RA">
    <property type="protein sequence ID" value="GBRI022876-PA"/>
    <property type="gene ID" value="GBRI022876"/>
</dbReference>
<dbReference type="PANTHER" id="PTHR46321:SF1">
    <property type="entry name" value="KIF-BINDING PROTEIN"/>
    <property type="match status" value="1"/>
</dbReference>
<proteinExistence type="inferred from homology"/>
<keyword evidence="4" id="KW-0963">Cytoplasm</keyword>
<accession>A0A1A9WKD6</accession>
<dbReference type="GO" id="GO:0005856">
    <property type="term" value="C:cytoskeleton"/>
    <property type="evidence" value="ECO:0007669"/>
    <property type="project" value="UniProtKB-SubCell"/>
</dbReference>
<name>A0A1A9WKD6_9MUSC</name>
<dbReference type="InterPro" id="IPR022083">
    <property type="entry name" value="KBP"/>
</dbReference>
<keyword evidence="5" id="KW-0206">Cytoskeleton</keyword>
<evidence type="ECO:0000256" key="3">
    <source>
        <dbReference type="ARBA" id="ARBA00016840"/>
    </source>
</evidence>
<dbReference type="GO" id="GO:0021952">
    <property type="term" value="P:central nervous system projection neuron axonogenesis"/>
    <property type="evidence" value="ECO:0007669"/>
    <property type="project" value="TreeGrafter"/>
</dbReference>
<dbReference type="STRING" id="37001.A0A1A9WKD6"/>
<dbReference type="InterPro" id="IPR011990">
    <property type="entry name" value="TPR-like_helical_dom_sf"/>
</dbReference>
<keyword evidence="7" id="KW-1185">Reference proteome</keyword>
<reference evidence="6" key="2">
    <citation type="submission" date="2020-05" db="UniProtKB">
        <authorList>
            <consortium name="EnsemblMetazoa"/>
        </authorList>
    </citation>
    <scope>IDENTIFICATION</scope>
    <source>
        <strain evidence="6">IAEA</strain>
    </source>
</reference>
<organism evidence="6 7">
    <name type="scientific">Glossina brevipalpis</name>
    <dbReference type="NCBI Taxonomy" id="37001"/>
    <lineage>
        <taxon>Eukaryota</taxon>
        <taxon>Metazoa</taxon>
        <taxon>Ecdysozoa</taxon>
        <taxon>Arthropoda</taxon>
        <taxon>Hexapoda</taxon>
        <taxon>Insecta</taxon>
        <taxon>Pterygota</taxon>
        <taxon>Neoptera</taxon>
        <taxon>Endopterygota</taxon>
        <taxon>Diptera</taxon>
        <taxon>Brachycera</taxon>
        <taxon>Muscomorpha</taxon>
        <taxon>Hippoboscoidea</taxon>
        <taxon>Glossinidae</taxon>
        <taxon>Glossina</taxon>
    </lineage>
</organism>
<evidence type="ECO:0000256" key="5">
    <source>
        <dbReference type="ARBA" id="ARBA00023212"/>
    </source>
</evidence>
<dbReference type="Proteomes" id="UP000091820">
    <property type="component" value="Unassembled WGS sequence"/>
</dbReference>
<evidence type="ECO:0000256" key="2">
    <source>
        <dbReference type="ARBA" id="ARBA00010305"/>
    </source>
</evidence>
<dbReference type="AlphaFoldDB" id="A0A1A9WKD6"/>
<dbReference type="GO" id="GO:0000226">
    <property type="term" value="P:microtubule cytoskeleton organization"/>
    <property type="evidence" value="ECO:0007669"/>
    <property type="project" value="TreeGrafter"/>
</dbReference>
<sequence length="590" mass="68736">MVIAKEILTDYKEIYEKAVQLVNEESKNDPTTDPYKSHYAARDLLLEMKEMLKNSLVSVLAEEADDGTDDFIYQVIQAIVCRDLGRIYLFTEESSLGEISLKECIELVKEKKFQPEAIIAYMGAVNELGIAYANKMEYKQSLELLIEAEACYQSFNKSENKAMIITDIFGTPEEIENDDKGTKEFENLYTLSCFYLAQVYGHLGELEKSAQYCHKTLKRQYSAQSYEPIDFALNSATLSQYFIGQNMFKEARHHLAASTLIMAEYENKISHTDNTISEQEYQDLQETFKHRYADVARCWSKYGLALLAASKERLFNDDDEKLITDTKNLRIDSNRYCFPTNMPLENYESRISCDYCLTFDDAKEVYHFVIKWLDHAKEYYKPDTEASEYAKIIKDFAELYENMAFFEEDPINQSKMQKRRAKYYEELLELLNPSFYLSICRECWYGAGLAYCAILDIKLDCFKSTVSPNPQELHKINQVCQQAIKHFENFIQSYTEKDGTIKANIDVDEQKTWLYAHFHLGRLHYKMITPDQKVQLENLSNSLKYYKTFTNECVKLAEASKSLQAEIGVCREMVNLLPIKMTNVRKRLEK</sequence>
<dbReference type="Gene3D" id="1.25.40.10">
    <property type="entry name" value="Tetratricopeptide repeat domain"/>
    <property type="match status" value="1"/>
</dbReference>
<evidence type="ECO:0000313" key="6">
    <source>
        <dbReference type="EnsemblMetazoa" id="GBRI022876-PA"/>
    </source>
</evidence>
<protein>
    <recommendedName>
        <fullName evidence="3">KIF-binding protein</fullName>
    </recommendedName>
</protein>
<comment type="similarity">
    <text evidence="2">Belongs to the KIF-binding protein family.</text>
</comment>
<comment type="subcellular location">
    <subcellularLocation>
        <location evidence="1">Cytoplasm</location>
        <location evidence="1">Cytoskeleton</location>
    </subcellularLocation>
</comment>
<dbReference type="PANTHER" id="PTHR46321">
    <property type="entry name" value="KIF1-BINDING PROTEIN"/>
    <property type="match status" value="1"/>
</dbReference>
<evidence type="ECO:0000313" key="7">
    <source>
        <dbReference type="Proteomes" id="UP000091820"/>
    </source>
</evidence>
<dbReference type="VEuPathDB" id="VectorBase:GBRI022876"/>
<dbReference type="Pfam" id="PF12309">
    <property type="entry name" value="KBP_C"/>
    <property type="match status" value="1"/>
</dbReference>
<evidence type="ECO:0000256" key="1">
    <source>
        <dbReference type="ARBA" id="ARBA00004245"/>
    </source>
</evidence>